<gene>
    <name evidence="3" type="ORF">C8E02_1378</name>
</gene>
<dbReference type="RefSeq" id="WP_120810191.1">
    <property type="nucleotide sequence ID" value="NZ_RBID01000013.1"/>
</dbReference>
<dbReference type="InterPro" id="IPR051332">
    <property type="entry name" value="Fosfomycin_Res_Enzymes"/>
</dbReference>
<dbReference type="AlphaFoldDB" id="A0A495BH86"/>
<dbReference type="GO" id="GO:0046872">
    <property type="term" value="F:metal ion binding"/>
    <property type="evidence" value="ECO:0007669"/>
    <property type="project" value="UniProtKB-KW"/>
</dbReference>
<evidence type="ECO:0000313" key="4">
    <source>
        <dbReference type="Proteomes" id="UP000279384"/>
    </source>
</evidence>
<accession>A0A495BH86</accession>
<comment type="caution">
    <text evidence="3">The sequence shown here is derived from an EMBL/GenBank/DDBJ whole genome shotgun (WGS) entry which is preliminary data.</text>
</comment>
<dbReference type="InterPro" id="IPR029068">
    <property type="entry name" value="Glyas_Bleomycin-R_OHBP_Dase"/>
</dbReference>
<dbReference type="PANTHER" id="PTHR36113:SF6">
    <property type="entry name" value="FOSFOMYCIN RESISTANCE PROTEIN FOSX"/>
    <property type="match status" value="1"/>
</dbReference>
<dbReference type="SUPFAM" id="SSF54593">
    <property type="entry name" value="Glyoxalase/Bleomycin resistance protein/Dihydroxybiphenyl dioxygenase"/>
    <property type="match status" value="1"/>
</dbReference>
<dbReference type="InterPro" id="IPR037523">
    <property type="entry name" value="VOC_core"/>
</dbReference>
<reference evidence="3 4" key="1">
    <citation type="submission" date="2018-10" db="EMBL/GenBank/DDBJ databases">
        <title>Genomic Encyclopedia of Type Strains, Phase IV (KMG-IV): sequencing the most valuable type-strain genomes for metagenomic binning, comparative biology and taxonomic classification.</title>
        <authorList>
            <person name="Goeker M."/>
        </authorList>
    </citation>
    <scope>NUCLEOTIDE SEQUENCE [LARGE SCALE GENOMIC DNA]</scope>
    <source>
        <strain evidence="3 4">DSM 3303</strain>
    </source>
</reference>
<protein>
    <submittedName>
        <fullName evidence="3">Catechol 2,3-dioxygenase-like lactoylglutathione lyase family enzyme</fullName>
    </submittedName>
</protein>
<feature type="domain" description="VOC" evidence="2">
    <location>
        <begin position="5"/>
        <end position="115"/>
    </location>
</feature>
<keyword evidence="3" id="KW-0456">Lyase</keyword>
<dbReference type="InterPro" id="IPR004360">
    <property type="entry name" value="Glyas_Fos-R_dOase_dom"/>
</dbReference>
<keyword evidence="1" id="KW-0479">Metal-binding</keyword>
<dbReference type="Gene3D" id="3.10.180.10">
    <property type="entry name" value="2,3-Dihydroxybiphenyl 1,2-Dioxygenase, domain 1"/>
    <property type="match status" value="1"/>
</dbReference>
<dbReference type="GO" id="GO:0016829">
    <property type="term" value="F:lyase activity"/>
    <property type="evidence" value="ECO:0007669"/>
    <property type="project" value="UniProtKB-KW"/>
</dbReference>
<organism evidence="3 4">
    <name type="scientific">Vogesella indigofera</name>
    <name type="common">Pseudomonas indigofera</name>
    <dbReference type="NCBI Taxonomy" id="45465"/>
    <lineage>
        <taxon>Bacteria</taxon>
        <taxon>Pseudomonadati</taxon>
        <taxon>Pseudomonadota</taxon>
        <taxon>Betaproteobacteria</taxon>
        <taxon>Neisseriales</taxon>
        <taxon>Chromobacteriaceae</taxon>
        <taxon>Vogesella</taxon>
    </lineage>
</organism>
<dbReference type="PROSITE" id="PS51819">
    <property type="entry name" value="VOC"/>
    <property type="match status" value="1"/>
</dbReference>
<dbReference type="GO" id="GO:0051213">
    <property type="term" value="F:dioxygenase activity"/>
    <property type="evidence" value="ECO:0007669"/>
    <property type="project" value="UniProtKB-KW"/>
</dbReference>
<evidence type="ECO:0000256" key="1">
    <source>
        <dbReference type="ARBA" id="ARBA00022723"/>
    </source>
</evidence>
<dbReference type="Pfam" id="PF00903">
    <property type="entry name" value="Glyoxalase"/>
    <property type="match status" value="1"/>
</dbReference>
<keyword evidence="3" id="KW-0223">Dioxygenase</keyword>
<dbReference type="PANTHER" id="PTHR36113">
    <property type="entry name" value="LYASE, PUTATIVE-RELATED-RELATED"/>
    <property type="match status" value="1"/>
</dbReference>
<evidence type="ECO:0000259" key="2">
    <source>
        <dbReference type="PROSITE" id="PS51819"/>
    </source>
</evidence>
<dbReference type="Proteomes" id="UP000279384">
    <property type="component" value="Unassembled WGS sequence"/>
</dbReference>
<name>A0A495BH86_VOGIN</name>
<sequence length="136" mass="15393">MTLQGLNHLTLAVSDLERAWQFYTAVLGAKPEARWAAGGYLTLGGLWLCLSRDDWQGPPQAGYTHYAFGVAEAQFSLWVARLQRAGVHCWRDNRSEGESFYFLDPDGHQLELHVGSLASRLAACRIRPYQDMQFFD</sequence>
<keyword evidence="3" id="KW-0560">Oxidoreductase</keyword>
<dbReference type="EMBL" id="RBID01000013">
    <property type="protein sequence ID" value="RKQ60034.1"/>
    <property type="molecule type" value="Genomic_DNA"/>
</dbReference>
<proteinExistence type="predicted"/>
<evidence type="ECO:0000313" key="3">
    <source>
        <dbReference type="EMBL" id="RKQ60034.1"/>
    </source>
</evidence>